<organism evidence="7 8">
    <name type="scientific">Rhodovulum strictum</name>
    <dbReference type="NCBI Taxonomy" id="58314"/>
    <lineage>
        <taxon>Bacteria</taxon>
        <taxon>Pseudomonadati</taxon>
        <taxon>Pseudomonadota</taxon>
        <taxon>Alphaproteobacteria</taxon>
        <taxon>Rhodobacterales</taxon>
        <taxon>Paracoccaceae</taxon>
        <taxon>Rhodovulum</taxon>
    </lineage>
</organism>
<dbReference type="AlphaFoldDB" id="A0A844BIT1"/>
<proteinExistence type="predicted"/>
<feature type="region of interest" description="Disordered" evidence="6">
    <location>
        <begin position="1"/>
        <end position="70"/>
    </location>
</feature>
<evidence type="ECO:0000256" key="3">
    <source>
        <dbReference type="ARBA" id="ARBA00022989"/>
    </source>
</evidence>
<dbReference type="EMBL" id="WJPO01000002">
    <property type="protein sequence ID" value="MRH19917.1"/>
    <property type="molecule type" value="Genomic_DNA"/>
</dbReference>
<evidence type="ECO:0000313" key="8">
    <source>
        <dbReference type="Proteomes" id="UP000466730"/>
    </source>
</evidence>
<comment type="caution">
    <text evidence="7">The sequence shown here is derived from an EMBL/GenBank/DDBJ whole genome shotgun (WGS) entry which is preliminary data.</text>
</comment>
<evidence type="ECO:0000256" key="4">
    <source>
        <dbReference type="ARBA" id="ARBA00023136"/>
    </source>
</evidence>
<feature type="coiled-coil region" evidence="5">
    <location>
        <begin position="119"/>
        <end position="146"/>
    </location>
</feature>
<evidence type="ECO:0000256" key="1">
    <source>
        <dbReference type="ARBA" id="ARBA00004370"/>
    </source>
</evidence>
<dbReference type="GO" id="GO:0016020">
    <property type="term" value="C:membrane"/>
    <property type="evidence" value="ECO:0007669"/>
    <property type="project" value="UniProtKB-SubCell"/>
</dbReference>
<comment type="subcellular location">
    <subcellularLocation>
        <location evidence="1">Membrane</location>
    </subcellularLocation>
</comment>
<keyword evidence="2" id="KW-0812">Transmembrane</keyword>
<keyword evidence="4" id="KW-0472">Membrane</keyword>
<evidence type="ECO:0000256" key="6">
    <source>
        <dbReference type="SAM" id="MobiDB-lite"/>
    </source>
</evidence>
<dbReference type="Gene3D" id="1.10.287.1490">
    <property type="match status" value="1"/>
</dbReference>
<feature type="coiled-coil region" evidence="5">
    <location>
        <begin position="172"/>
        <end position="257"/>
    </location>
</feature>
<reference evidence="7 8" key="1">
    <citation type="submission" date="2019-11" db="EMBL/GenBank/DDBJ databases">
        <title>Draft Whole-Genome sequence of the marine photosynthetic bacterium Rhodovulum strictum DSM 11289.</title>
        <authorList>
            <person name="Kyndt J.A."/>
            <person name="Meyer T.E."/>
        </authorList>
    </citation>
    <scope>NUCLEOTIDE SEQUENCE [LARGE SCALE GENOMIC DNA]</scope>
    <source>
        <strain evidence="7 8">DSM 11289</strain>
    </source>
</reference>
<keyword evidence="8" id="KW-1185">Reference proteome</keyword>
<accession>A0A844BIT1</accession>
<dbReference type="Proteomes" id="UP000466730">
    <property type="component" value="Unassembled WGS sequence"/>
</dbReference>
<feature type="compositionally biased region" description="Pro residues" evidence="6">
    <location>
        <begin position="57"/>
        <end position="69"/>
    </location>
</feature>
<gene>
    <name evidence="7" type="ORF">GH815_02830</name>
</gene>
<dbReference type="OrthoDB" id="7659420at2"/>
<protein>
    <recommendedName>
        <fullName evidence="9">Inner membrane protein</fullName>
    </recommendedName>
</protein>
<dbReference type="RefSeq" id="WP_153747217.1">
    <property type="nucleotide sequence ID" value="NZ_BAAADI010000014.1"/>
</dbReference>
<dbReference type="Pfam" id="PF09731">
    <property type="entry name" value="Mitofilin"/>
    <property type="match status" value="1"/>
</dbReference>
<evidence type="ECO:0000313" key="7">
    <source>
        <dbReference type="EMBL" id="MRH19917.1"/>
    </source>
</evidence>
<name>A0A844BIT1_9RHOB</name>
<evidence type="ECO:0008006" key="9">
    <source>
        <dbReference type="Google" id="ProtNLM"/>
    </source>
</evidence>
<keyword evidence="5" id="KW-0175">Coiled coil</keyword>
<evidence type="ECO:0000256" key="5">
    <source>
        <dbReference type="SAM" id="Coils"/>
    </source>
</evidence>
<keyword evidence="3" id="KW-1133">Transmembrane helix</keyword>
<feature type="compositionally biased region" description="Basic and acidic residues" evidence="6">
    <location>
        <begin position="1"/>
        <end position="12"/>
    </location>
</feature>
<sequence>MANTQDDKEPVDPGKLAQPGPDAEPTPAAQDDTPPEPRDLADTIDEATAAWEEPKPAAAPPKPAKPAPAPQARGGFLVPLFGGVLAAGLGYAAANVIKPEGWPFPGAVAGVGPEVRSALAASDARLAETQAQVAELQVRIAALAETDNAPAQDFSPQIAALSADMAALSGQAADLGDRLAALDTRVEELAKAQLAVVTEEAAAALSAYEREIAAMRDELFSQRDQNARLAESVAAVANQAEAEIDAAIGRAVQIEARAALMRIDAALANGAPFDTALGQFGGIDLPEGLTRVADRGVPTLAALQRDFPHAARAALDAALPVEAGASAGDRFNAFLRSQLGLRSLAPRAGGDADAVLSRAEAALRDGDLRATLAELDALPEPAMAQMAGWIAAATNRADAVEATRALERSLNQ</sequence>
<dbReference type="InterPro" id="IPR019133">
    <property type="entry name" value="MIC60"/>
</dbReference>
<evidence type="ECO:0000256" key="2">
    <source>
        <dbReference type="ARBA" id="ARBA00022692"/>
    </source>
</evidence>